<keyword evidence="1" id="KW-0812">Transmembrane</keyword>
<reference evidence="3" key="1">
    <citation type="submission" date="2016-11" db="UniProtKB">
        <authorList>
            <consortium name="WormBaseParasite"/>
        </authorList>
    </citation>
    <scope>IDENTIFICATION</scope>
</reference>
<organism evidence="2 3">
    <name type="scientific">Heterorhabditis bacteriophora</name>
    <name type="common">Entomopathogenic nematode worm</name>
    <dbReference type="NCBI Taxonomy" id="37862"/>
    <lineage>
        <taxon>Eukaryota</taxon>
        <taxon>Metazoa</taxon>
        <taxon>Ecdysozoa</taxon>
        <taxon>Nematoda</taxon>
        <taxon>Chromadorea</taxon>
        <taxon>Rhabditida</taxon>
        <taxon>Rhabditina</taxon>
        <taxon>Rhabditomorpha</taxon>
        <taxon>Strongyloidea</taxon>
        <taxon>Heterorhabditidae</taxon>
        <taxon>Heterorhabditis</taxon>
    </lineage>
</organism>
<keyword evidence="1" id="KW-1133">Transmembrane helix</keyword>
<proteinExistence type="predicted"/>
<name>A0A1I7X7R1_HETBA</name>
<protein>
    <submittedName>
        <fullName evidence="3">Uncharacterized protein</fullName>
    </submittedName>
</protein>
<feature type="transmembrane region" description="Helical" evidence="1">
    <location>
        <begin position="6"/>
        <end position="29"/>
    </location>
</feature>
<evidence type="ECO:0000256" key="1">
    <source>
        <dbReference type="SAM" id="Phobius"/>
    </source>
</evidence>
<dbReference type="WBParaSite" id="Hba_13664">
    <property type="protein sequence ID" value="Hba_13664"/>
    <property type="gene ID" value="Hba_13664"/>
</dbReference>
<evidence type="ECO:0000313" key="2">
    <source>
        <dbReference type="Proteomes" id="UP000095283"/>
    </source>
</evidence>
<evidence type="ECO:0000313" key="3">
    <source>
        <dbReference type="WBParaSite" id="Hba_13664"/>
    </source>
</evidence>
<sequence>MGGFMYILILILNTLEIRLYITITLYEYLVFRIIGSWIF</sequence>
<dbReference type="AlphaFoldDB" id="A0A1I7X7R1"/>
<dbReference type="Proteomes" id="UP000095283">
    <property type="component" value="Unplaced"/>
</dbReference>
<keyword evidence="2" id="KW-1185">Reference proteome</keyword>
<accession>A0A1I7X7R1</accession>
<keyword evidence="1" id="KW-0472">Membrane</keyword>